<feature type="region of interest" description="Disordered" evidence="1">
    <location>
        <begin position="1"/>
        <end position="32"/>
    </location>
</feature>
<sequence>MQWQANLTLLPNALSPGQTKPVDVRLSPAQLK</sequence>
<organism evidence="2">
    <name type="scientific">Arundo donax</name>
    <name type="common">Giant reed</name>
    <name type="synonym">Donax arundinaceus</name>
    <dbReference type="NCBI Taxonomy" id="35708"/>
    <lineage>
        <taxon>Eukaryota</taxon>
        <taxon>Viridiplantae</taxon>
        <taxon>Streptophyta</taxon>
        <taxon>Embryophyta</taxon>
        <taxon>Tracheophyta</taxon>
        <taxon>Spermatophyta</taxon>
        <taxon>Magnoliopsida</taxon>
        <taxon>Liliopsida</taxon>
        <taxon>Poales</taxon>
        <taxon>Poaceae</taxon>
        <taxon>PACMAD clade</taxon>
        <taxon>Arundinoideae</taxon>
        <taxon>Arundineae</taxon>
        <taxon>Arundo</taxon>
    </lineage>
</organism>
<evidence type="ECO:0000313" key="2">
    <source>
        <dbReference type="EMBL" id="JAD27109.1"/>
    </source>
</evidence>
<accession>A0A0A8YLN7</accession>
<proteinExistence type="predicted"/>
<reference evidence="2" key="1">
    <citation type="submission" date="2014-09" db="EMBL/GenBank/DDBJ databases">
        <authorList>
            <person name="Magalhaes I.L.F."/>
            <person name="Oliveira U."/>
            <person name="Santos F.R."/>
            <person name="Vidigal T.H.D.A."/>
            <person name="Brescovit A.D."/>
            <person name="Santos A.J."/>
        </authorList>
    </citation>
    <scope>NUCLEOTIDE SEQUENCE</scope>
    <source>
        <tissue evidence="2">Shoot tissue taken approximately 20 cm above the soil surface</tissue>
    </source>
</reference>
<protein>
    <submittedName>
        <fullName evidence="2">Uncharacterized protein</fullName>
    </submittedName>
</protein>
<dbReference type="EMBL" id="GBRH01270786">
    <property type="protein sequence ID" value="JAD27109.1"/>
    <property type="molecule type" value="Transcribed_RNA"/>
</dbReference>
<evidence type="ECO:0000256" key="1">
    <source>
        <dbReference type="SAM" id="MobiDB-lite"/>
    </source>
</evidence>
<reference evidence="2" key="2">
    <citation type="journal article" date="2015" name="Data Brief">
        <title>Shoot transcriptome of the giant reed, Arundo donax.</title>
        <authorList>
            <person name="Barrero R.A."/>
            <person name="Guerrero F.D."/>
            <person name="Moolhuijzen P."/>
            <person name="Goolsby J.A."/>
            <person name="Tidwell J."/>
            <person name="Bellgard S.E."/>
            <person name="Bellgard M.I."/>
        </authorList>
    </citation>
    <scope>NUCLEOTIDE SEQUENCE</scope>
    <source>
        <tissue evidence="2">Shoot tissue taken approximately 20 cm above the soil surface</tissue>
    </source>
</reference>
<name>A0A0A8YLN7_ARUDO</name>
<dbReference type="AlphaFoldDB" id="A0A0A8YLN7"/>